<evidence type="ECO:0000313" key="1">
    <source>
        <dbReference type="EMBL" id="EKC29835.1"/>
    </source>
</evidence>
<proteinExistence type="predicted"/>
<gene>
    <name evidence="1" type="ORF">CGI_10026167</name>
</gene>
<organism evidence="1">
    <name type="scientific">Magallana gigas</name>
    <name type="common">Pacific oyster</name>
    <name type="synonym">Crassostrea gigas</name>
    <dbReference type="NCBI Taxonomy" id="29159"/>
    <lineage>
        <taxon>Eukaryota</taxon>
        <taxon>Metazoa</taxon>
        <taxon>Spiralia</taxon>
        <taxon>Lophotrochozoa</taxon>
        <taxon>Mollusca</taxon>
        <taxon>Bivalvia</taxon>
        <taxon>Autobranchia</taxon>
        <taxon>Pteriomorphia</taxon>
        <taxon>Ostreida</taxon>
        <taxon>Ostreoidea</taxon>
        <taxon>Ostreidae</taxon>
        <taxon>Magallana</taxon>
    </lineage>
</organism>
<name>K1QLX7_MAGGI</name>
<reference evidence="1" key="1">
    <citation type="journal article" date="2012" name="Nature">
        <title>The oyster genome reveals stress adaptation and complexity of shell formation.</title>
        <authorList>
            <person name="Zhang G."/>
            <person name="Fang X."/>
            <person name="Guo X."/>
            <person name="Li L."/>
            <person name="Luo R."/>
            <person name="Xu F."/>
            <person name="Yang P."/>
            <person name="Zhang L."/>
            <person name="Wang X."/>
            <person name="Qi H."/>
            <person name="Xiong Z."/>
            <person name="Que H."/>
            <person name="Xie Y."/>
            <person name="Holland P.W."/>
            <person name="Paps J."/>
            <person name="Zhu Y."/>
            <person name="Wu F."/>
            <person name="Chen Y."/>
            <person name="Wang J."/>
            <person name="Peng C."/>
            <person name="Meng J."/>
            <person name="Yang L."/>
            <person name="Liu J."/>
            <person name="Wen B."/>
            <person name="Zhang N."/>
            <person name="Huang Z."/>
            <person name="Zhu Q."/>
            <person name="Feng Y."/>
            <person name="Mount A."/>
            <person name="Hedgecock D."/>
            <person name="Xu Z."/>
            <person name="Liu Y."/>
            <person name="Domazet-Loso T."/>
            <person name="Du Y."/>
            <person name="Sun X."/>
            <person name="Zhang S."/>
            <person name="Liu B."/>
            <person name="Cheng P."/>
            <person name="Jiang X."/>
            <person name="Li J."/>
            <person name="Fan D."/>
            <person name="Wang W."/>
            <person name="Fu W."/>
            <person name="Wang T."/>
            <person name="Wang B."/>
            <person name="Zhang J."/>
            <person name="Peng Z."/>
            <person name="Li Y."/>
            <person name="Li N."/>
            <person name="Wang J."/>
            <person name="Chen M."/>
            <person name="He Y."/>
            <person name="Tan F."/>
            <person name="Song X."/>
            <person name="Zheng Q."/>
            <person name="Huang R."/>
            <person name="Yang H."/>
            <person name="Du X."/>
            <person name="Chen L."/>
            <person name="Yang M."/>
            <person name="Gaffney P.M."/>
            <person name="Wang S."/>
            <person name="Luo L."/>
            <person name="She Z."/>
            <person name="Ming Y."/>
            <person name="Huang W."/>
            <person name="Zhang S."/>
            <person name="Huang B."/>
            <person name="Zhang Y."/>
            <person name="Qu T."/>
            <person name="Ni P."/>
            <person name="Miao G."/>
            <person name="Wang J."/>
            <person name="Wang Q."/>
            <person name="Steinberg C.E."/>
            <person name="Wang H."/>
            <person name="Li N."/>
            <person name="Qian L."/>
            <person name="Zhang G."/>
            <person name="Li Y."/>
            <person name="Yang H."/>
            <person name="Liu X."/>
            <person name="Wang J."/>
            <person name="Yin Y."/>
            <person name="Wang J."/>
        </authorList>
    </citation>
    <scope>NUCLEOTIDE SEQUENCE [LARGE SCALE GENOMIC DNA]</scope>
    <source>
        <strain evidence="1">05x7-T-G4-1.051#20</strain>
    </source>
</reference>
<dbReference type="AlphaFoldDB" id="K1QLX7"/>
<protein>
    <submittedName>
        <fullName evidence="1">Uncharacterized protein</fullName>
    </submittedName>
</protein>
<dbReference type="InParanoid" id="K1QLX7"/>
<dbReference type="EMBL" id="JH817210">
    <property type="protein sequence ID" value="EKC29835.1"/>
    <property type="molecule type" value="Genomic_DNA"/>
</dbReference>
<accession>K1QLX7</accession>
<sequence length="104" mass="12371">MWFTRTQIFEFDYTSRHVHTQWFIDGTFKPVREPFKQLVSVHAFLKNGGHLKQVPLAFILMSGKHGKDYKKVAYRERDDINKFIRKLMALPRFPKSMSNLPSKN</sequence>
<dbReference type="HOGENOM" id="CLU_2252597_0_0_1"/>